<reference evidence="1 2" key="2">
    <citation type="journal article" date="2022" name="Mol. Biol. Evol.">
        <title>Comparative Genomics Reveals Insights into the Divergent Evolution of Astigmatic Mites and Household Pest Adaptations.</title>
        <authorList>
            <person name="Xiong Q."/>
            <person name="Wan A.T."/>
            <person name="Liu X."/>
            <person name="Fung C.S."/>
            <person name="Xiao X."/>
            <person name="Malainual N."/>
            <person name="Hou J."/>
            <person name="Wang L."/>
            <person name="Wang M."/>
            <person name="Yang K.Y."/>
            <person name="Cui Y."/>
            <person name="Leung E.L."/>
            <person name="Nong W."/>
            <person name="Shin S.K."/>
            <person name="Au S.W."/>
            <person name="Jeong K.Y."/>
            <person name="Chew F.T."/>
            <person name="Hui J.H."/>
            <person name="Leung T.F."/>
            <person name="Tungtrongchitr A."/>
            <person name="Zhong N."/>
            <person name="Liu Z."/>
            <person name="Tsui S.K."/>
        </authorList>
    </citation>
    <scope>NUCLEOTIDE SEQUENCE [LARGE SCALE GENOMIC DNA]</scope>
    <source>
        <strain evidence="1">Derp</strain>
    </source>
</reference>
<dbReference type="EMBL" id="NJHN03000031">
    <property type="protein sequence ID" value="KAH9423567.1"/>
    <property type="molecule type" value="Genomic_DNA"/>
</dbReference>
<protein>
    <submittedName>
        <fullName evidence="1">Uncharacterized protein</fullName>
    </submittedName>
</protein>
<feature type="non-terminal residue" evidence="1">
    <location>
        <position position="1"/>
    </location>
</feature>
<keyword evidence="2" id="KW-1185">Reference proteome</keyword>
<comment type="caution">
    <text evidence="1">The sequence shown here is derived from an EMBL/GenBank/DDBJ whole genome shotgun (WGS) entry which is preliminary data.</text>
</comment>
<dbReference type="Proteomes" id="UP000887458">
    <property type="component" value="Unassembled WGS sequence"/>
</dbReference>
<proteinExistence type="predicted"/>
<name>A0ABQ8JMB2_DERPT</name>
<accession>A0ABQ8JMB2</accession>
<evidence type="ECO:0000313" key="1">
    <source>
        <dbReference type="EMBL" id="KAH9423567.1"/>
    </source>
</evidence>
<reference evidence="1 2" key="1">
    <citation type="journal article" date="2018" name="J. Allergy Clin. Immunol.">
        <title>High-quality assembly of Dermatophagoides pteronyssinus genome and transcriptome reveals a wide range of novel allergens.</title>
        <authorList>
            <person name="Liu X.Y."/>
            <person name="Yang K.Y."/>
            <person name="Wang M.Q."/>
            <person name="Kwok J.S."/>
            <person name="Zeng X."/>
            <person name="Yang Z."/>
            <person name="Xiao X.J."/>
            <person name="Lau C.P."/>
            <person name="Li Y."/>
            <person name="Huang Z.M."/>
            <person name="Ba J.G."/>
            <person name="Yim A.K."/>
            <person name="Ouyang C.Y."/>
            <person name="Ngai S.M."/>
            <person name="Chan T.F."/>
            <person name="Leung E.L."/>
            <person name="Liu L."/>
            <person name="Liu Z.G."/>
            <person name="Tsui S.K."/>
        </authorList>
    </citation>
    <scope>NUCLEOTIDE SEQUENCE [LARGE SCALE GENOMIC DNA]</scope>
    <source>
        <strain evidence="1">Derp</strain>
    </source>
</reference>
<evidence type="ECO:0000313" key="2">
    <source>
        <dbReference type="Proteomes" id="UP000887458"/>
    </source>
</evidence>
<gene>
    <name evidence="1" type="ORF">DERP_005147</name>
</gene>
<sequence>NLHVTMEIRIWKFGFVIKKNLFMLGFAVSQLTNSTSFQLLQSYNEFGAFFTFSNKPMEESYKKNLMSFCSLTMNLAPFLRFQTNQCKNLISFKILFEFCEVLQFHNEFGAFFTFSNKPIEESYEVLQFHNEFGAFFTFSNKPIEESYELLQSYNEFGAFFTFSNKPMEESYKKNLMRFSSFQANLAPFLRFHTNEGMYLMRFAYLRINLALNLTFSQVFKSFWIL</sequence>
<organism evidence="1 2">
    <name type="scientific">Dermatophagoides pteronyssinus</name>
    <name type="common">European house dust mite</name>
    <dbReference type="NCBI Taxonomy" id="6956"/>
    <lineage>
        <taxon>Eukaryota</taxon>
        <taxon>Metazoa</taxon>
        <taxon>Ecdysozoa</taxon>
        <taxon>Arthropoda</taxon>
        <taxon>Chelicerata</taxon>
        <taxon>Arachnida</taxon>
        <taxon>Acari</taxon>
        <taxon>Acariformes</taxon>
        <taxon>Sarcoptiformes</taxon>
        <taxon>Astigmata</taxon>
        <taxon>Psoroptidia</taxon>
        <taxon>Analgoidea</taxon>
        <taxon>Pyroglyphidae</taxon>
        <taxon>Dermatophagoidinae</taxon>
        <taxon>Dermatophagoides</taxon>
    </lineage>
</organism>